<dbReference type="InterPro" id="IPR008761">
    <property type="entry name" value="Peptidase_S37"/>
</dbReference>
<evidence type="ECO:0000256" key="3">
    <source>
        <dbReference type="ARBA" id="ARBA00022801"/>
    </source>
</evidence>
<evidence type="ECO:0000256" key="1">
    <source>
        <dbReference type="ARBA" id="ARBA00022670"/>
    </source>
</evidence>
<dbReference type="RefSeq" id="WP_118103530.1">
    <property type="nucleotide sequence ID" value="NZ_QRPC01000003.1"/>
</dbReference>
<dbReference type="AlphaFoldDB" id="A0A413IDM0"/>
<dbReference type="GO" id="GO:0008239">
    <property type="term" value="F:dipeptidyl-peptidase activity"/>
    <property type="evidence" value="ECO:0007669"/>
    <property type="project" value="TreeGrafter"/>
</dbReference>
<dbReference type="EMBL" id="QSCO01000007">
    <property type="protein sequence ID" value="RGY07832.1"/>
    <property type="molecule type" value="Genomic_DNA"/>
</dbReference>
<gene>
    <name evidence="5" type="ORF">DXA53_06670</name>
</gene>
<proteinExistence type="predicted"/>
<accession>A0A413IDM0</accession>
<dbReference type="PANTHER" id="PTHR11010">
    <property type="entry name" value="PROTEASE S28 PRO-X CARBOXYPEPTIDASE-RELATED"/>
    <property type="match status" value="1"/>
</dbReference>
<keyword evidence="1" id="KW-0645">Protease</keyword>
<feature type="chain" id="PRO_5019575699" evidence="4">
    <location>
        <begin position="21"/>
        <end position="444"/>
    </location>
</feature>
<dbReference type="SUPFAM" id="SSF53474">
    <property type="entry name" value="alpha/beta-Hydrolases"/>
    <property type="match status" value="1"/>
</dbReference>
<dbReference type="Pfam" id="PF05576">
    <property type="entry name" value="Peptidase_S37"/>
    <property type="match status" value="1"/>
</dbReference>
<keyword evidence="3" id="KW-0378">Hydrolase</keyword>
<dbReference type="GO" id="GO:0006508">
    <property type="term" value="P:proteolysis"/>
    <property type="evidence" value="ECO:0007669"/>
    <property type="project" value="UniProtKB-KW"/>
</dbReference>
<evidence type="ECO:0000313" key="6">
    <source>
        <dbReference type="Proteomes" id="UP000284434"/>
    </source>
</evidence>
<protein>
    <submittedName>
        <fullName evidence="5">Peptidase</fullName>
    </submittedName>
</protein>
<reference evidence="5 6" key="1">
    <citation type="submission" date="2018-08" db="EMBL/GenBank/DDBJ databases">
        <title>A genome reference for cultivated species of the human gut microbiota.</title>
        <authorList>
            <person name="Zou Y."/>
            <person name="Xue W."/>
            <person name="Luo G."/>
        </authorList>
    </citation>
    <scope>NUCLEOTIDE SEQUENCE [LARGE SCALE GENOMIC DNA]</scope>
    <source>
        <strain evidence="5 6">OF03-11</strain>
    </source>
</reference>
<dbReference type="ESTHER" id="9bact-a0a413idm0">
    <property type="family name" value="Peptidase_S37"/>
</dbReference>
<keyword evidence="2 4" id="KW-0732">Signal</keyword>
<name>A0A413IDM0_9BACT</name>
<dbReference type="PANTHER" id="PTHR11010:SF38">
    <property type="entry name" value="LYSOSOMAL PRO-X CARBOXYPEPTIDASE"/>
    <property type="match status" value="1"/>
</dbReference>
<evidence type="ECO:0000256" key="2">
    <source>
        <dbReference type="ARBA" id="ARBA00022729"/>
    </source>
</evidence>
<dbReference type="Proteomes" id="UP000284434">
    <property type="component" value="Unassembled WGS sequence"/>
</dbReference>
<comment type="caution">
    <text evidence="5">The sequence shown here is derived from an EMBL/GenBank/DDBJ whole genome shotgun (WGS) entry which is preliminary data.</text>
</comment>
<dbReference type="Gene3D" id="3.40.50.1820">
    <property type="entry name" value="alpha/beta hydrolase"/>
    <property type="match status" value="1"/>
</dbReference>
<organism evidence="5 6">
    <name type="scientific">Odoribacter splanchnicus</name>
    <dbReference type="NCBI Taxonomy" id="28118"/>
    <lineage>
        <taxon>Bacteria</taxon>
        <taxon>Pseudomonadati</taxon>
        <taxon>Bacteroidota</taxon>
        <taxon>Bacteroidia</taxon>
        <taxon>Bacteroidales</taxon>
        <taxon>Odoribacteraceae</taxon>
        <taxon>Odoribacter</taxon>
    </lineage>
</organism>
<evidence type="ECO:0000313" key="5">
    <source>
        <dbReference type="EMBL" id="RGY07832.1"/>
    </source>
</evidence>
<sequence length="444" mass="51911">MKKYLSLFVILYLFAGAVSADDRVLEKLRQIPQISDIQKLDVKPFEEYYQFWFEQPIDHNNPSEGTFKQKVLLGHKKQDAPVIVELEGYNIWSSEEGELANILKGNQLTIEHRFFDQSVPEGGIPWENLTIKQAADDQHEIIQAIRQKIYPASKWISTGISKGGQTTIFHRYFYPADVDISVPYVAPLNLEYVDPRLDKFLNRLGTAKSGVKALFNWEDLNTCHYTIRDFQTMCFEHLDTLLPMLEELAAEKKYTYRMVGGTKRALQLMILEYPFAFWQWGNNCADIPDQESADWEEIFEYLVKVSSPDFFEDKYIVRMQPFFYAALTEIGMYDYKIKPFKKFLPEDDKDIDFSFTMPEGVEKKPFNDKQMKAINEWLQTDAERILFVYGGSDPWYATGVDLKKNGKCRKYVRGDMSHACRIKDFDPVSKEDLLDTLNEWMQEK</sequence>
<feature type="signal peptide" evidence="4">
    <location>
        <begin position="1"/>
        <end position="20"/>
    </location>
</feature>
<evidence type="ECO:0000256" key="4">
    <source>
        <dbReference type="SAM" id="SignalP"/>
    </source>
</evidence>
<dbReference type="InterPro" id="IPR029058">
    <property type="entry name" value="AB_hydrolase_fold"/>
</dbReference>